<organism evidence="8 9">
    <name type="scientific">Cyclotella cryptica</name>
    <dbReference type="NCBI Taxonomy" id="29204"/>
    <lineage>
        <taxon>Eukaryota</taxon>
        <taxon>Sar</taxon>
        <taxon>Stramenopiles</taxon>
        <taxon>Ochrophyta</taxon>
        <taxon>Bacillariophyta</taxon>
        <taxon>Coscinodiscophyceae</taxon>
        <taxon>Thalassiosirophycidae</taxon>
        <taxon>Stephanodiscales</taxon>
        <taxon>Stephanodiscaceae</taxon>
        <taxon>Cyclotella</taxon>
    </lineage>
</organism>
<dbReference type="InterPro" id="IPR036388">
    <property type="entry name" value="WH-like_DNA-bd_sf"/>
</dbReference>
<feature type="compositionally biased region" description="Polar residues" evidence="6">
    <location>
        <begin position="172"/>
        <end position="185"/>
    </location>
</feature>
<dbReference type="AlphaFoldDB" id="A0ABD3QCT1"/>
<evidence type="ECO:0000256" key="6">
    <source>
        <dbReference type="SAM" id="MobiDB-lite"/>
    </source>
</evidence>
<keyword evidence="9" id="KW-1185">Reference proteome</keyword>
<evidence type="ECO:0000256" key="1">
    <source>
        <dbReference type="ARBA" id="ARBA00004123"/>
    </source>
</evidence>
<dbReference type="PANTHER" id="PTHR10015:SF206">
    <property type="entry name" value="HSF-TYPE DNA-BINDING DOMAIN-CONTAINING PROTEIN"/>
    <property type="match status" value="1"/>
</dbReference>
<protein>
    <recommendedName>
        <fullName evidence="7">HSF-type DNA-binding domain-containing protein</fullName>
    </recommendedName>
</protein>
<comment type="similarity">
    <text evidence="4">Belongs to the HSF family.</text>
</comment>
<evidence type="ECO:0000256" key="5">
    <source>
        <dbReference type="SAM" id="Coils"/>
    </source>
</evidence>
<accession>A0ABD3QCT1</accession>
<comment type="subcellular location">
    <subcellularLocation>
        <location evidence="1">Nucleus</location>
    </subcellularLocation>
</comment>
<feature type="compositionally biased region" description="Low complexity" evidence="6">
    <location>
        <begin position="26"/>
        <end position="52"/>
    </location>
</feature>
<dbReference type="SUPFAM" id="SSF46785">
    <property type="entry name" value="Winged helix' DNA-binding domain"/>
    <property type="match status" value="1"/>
</dbReference>
<name>A0ABD3QCT1_9STRA</name>
<feature type="compositionally biased region" description="Low complexity" evidence="6">
    <location>
        <begin position="489"/>
        <end position="500"/>
    </location>
</feature>
<dbReference type="GO" id="GO:0005634">
    <property type="term" value="C:nucleus"/>
    <property type="evidence" value="ECO:0007669"/>
    <property type="project" value="UniProtKB-SubCell"/>
</dbReference>
<evidence type="ECO:0000313" key="8">
    <source>
        <dbReference type="EMBL" id="KAL3798189.1"/>
    </source>
</evidence>
<reference evidence="8 9" key="1">
    <citation type="journal article" date="2020" name="G3 (Bethesda)">
        <title>Improved Reference Genome for Cyclotella cryptica CCMP332, a Model for Cell Wall Morphogenesis, Salinity Adaptation, and Lipid Production in Diatoms (Bacillariophyta).</title>
        <authorList>
            <person name="Roberts W.R."/>
            <person name="Downey K.M."/>
            <person name="Ruck E.C."/>
            <person name="Traller J.C."/>
            <person name="Alverson A.J."/>
        </authorList>
    </citation>
    <scope>NUCLEOTIDE SEQUENCE [LARGE SCALE GENOMIC DNA]</scope>
    <source>
        <strain evidence="8 9">CCMP332</strain>
    </source>
</reference>
<feature type="coiled-coil region" evidence="5">
    <location>
        <begin position="192"/>
        <end position="219"/>
    </location>
</feature>
<keyword evidence="3" id="KW-0539">Nucleus</keyword>
<evidence type="ECO:0000256" key="3">
    <source>
        <dbReference type="ARBA" id="ARBA00023242"/>
    </source>
</evidence>
<evidence type="ECO:0000256" key="4">
    <source>
        <dbReference type="RuleBase" id="RU004020"/>
    </source>
</evidence>
<gene>
    <name evidence="8" type="ORF">HJC23_005750</name>
</gene>
<dbReference type="EMBL" id="JABMIG020000048">
    <property type="protein sequence ID" value="KAL3798189.1"/>
    <property type="molecule type" value="Genomic_DNA"/>
</dbReference>
<dbReference type="PRINTS" id="PR00056">
    <property type="entry name" value="HSFDOMAIN"/>
</dbReference>
<feature type="region of interest" description="Disordered" evidence="6">
    <location>
        <begin position="1"/>
        <end position="66"/>
    </location>
</feature>
<evidence type="ECO:0000259" key="7">
    <source>
        <dbReference type="SMART" id="SM00415"/>
    </source>
</evidence>
<dbReference type="SMART" id="SM00415">
    <property type="entry name" value="HSF"/>
    <property type="match status" value="1"/>
</dbReference>
<feature type="region of interest" description="Disordered" evidence="6">
    <location>
        <begin position="333"/>
        <end position="370"/>
    </location>
</feature>
<feature type="domain" description="HSF-type DNA-binding" evidence="7">
    <location>
        <begin position="67"/>
        <end position="172"/>
    </location>
</feature>
<sequence length="500" mass="52191">MPPPPNKRNHDHLPPIEDDDDHIADDAAPPQKKPANTISVESKSSASAAAADSEAEDGMGPITGTNPTPIFLKKTYKMIDSCDPAICTWSPDGLSFIVKDPDIFASEIIPQYFDHNKFSSFARQLNFYGFRKIQTKPIKNSDYDESTAKHVTFFNDKFRRGRPELLREITRSTRSAGSNSTQQTPAGPAKDVDVLRSTVASLEQRVAELESKLVETSTELKGRIDVIVMELASSRQQNQHQAVLQAQMAAMGAMPQGLLPAAIPNPAPSLPSSTLGDAAASTLQSVAAKSFGSVNTSNWASTMMGPEAARAFSTASALSMSDGRAISVGRLQQGPAPATAQAGEAAGNANAATLPPHPKQKVLPPQGAEAPDAASALRSSFMLRNAWEDNFFNNLMMADGAVAASRAASLAGLANSGALGAHPGGLTALAAAQQQMGYGPYFQNRVQSISNAMGVGGVFAGVPASAAGRNMFSLLGEGGGDASGGGGNNNNDALAQSKQV</sequence>
<dbReference type="FunFam" id="1.10.10.10:FF:000589">
    <property type="entry name" value="HSF-type DNA-binding, putative"/>
    <property type="match status" value="1"/>
</dbReference>
<feature type="compositionally biased region" description="Low complexity" evidence="6">
    <location>
        <begin position="333"/>
        <end position="353"/>
    </location>
</feature>
<dbReference type="InterPro" id="IPR000232">
    <property type="entry name" value="HSF_DNA-bd"/>
</dbReference>
<feature type="region of interest" description="Disordered" evidence="6">
    <location>
        <begin position="170"/>
        <end position="192"/>
    </location>
</feature>
<dbReference type="Pfam" id="PF00447">
    <property type="entry name" value="HSF_DNA-bind"/>
    <property type="match status" value="1"/>
</dbReference>
<dbReference type="Gene3D" id="1.10.10.10">
    <property type="entry name" value="Winged helix-like DNA-binding domain superfamily/Winged helix DNA-binding domain"/>
    <property type="match status" value="1"/>
</dbReference>
<evidence type="ECO:0000313" key="9">
    <source>
        <dbReference type="Proteomes" id="UP001516023"/>
    </source>
</evidence>
<dbReference type="Proteomes" id="UP001516023">
    <property type="component" value="Unassembled WGS sequence"/>
</dbReference>
<feature type="region of interest" description="Disordered" evidence="6">
    <location>
        <begin position="481"/>
        <end position="500"/>
    </location>
</feature>
<dbReference type="InterPro" id="IPR036390">
    <property type="entry name" value="WH_DNA-bd_sf"/>
</dbReference>
<comment type="caution">
    <text evidence="8">The sequence shown here is derived from an EMBL/GenBank/DDBJ whole genome shotgun (WGS) entry which is preliminary data.</text>
</comment>
<proteinExistence type="inferred from homology"/>
<dbReference type="GO" id="GO:0003677">
    <property type="term" value="F:DNA binding"/>
    <property type="evidence" value="ECO:0007669"/>
    <property type="project" value="UniProtKB-KW"/>
</dbReference>
<evidence type="ECO:0000256" key="2">
    <source>
        <dbReference type="ARBA" id="ARBA00023125"/>
    </source>
</evidence>
<keyword evidence="5" id="KW-0175">Coiled coil</keyword>
<dbReference type="PANTHER" id="PTHR10015">
    <property type="entry name" value="HEAT SHOCK TRANSCRIPTION FACTOR"/>
    <property type="match status" value="1"/>
</dbReference>
<keyword evidence="2" id="KW-0238">DNA-binding</keyword>